<comment type="caution">
    <text evidence="1">The sequence shown here is derived from an EMBL/GenBank/DDBJ whole genome shotgun (WGS) entry which is preliminary data.</text>
</comment>
<keyword evidence="2" id="KW-1185">Reference proteome</keyword>
<sequence>ARKKLESSSAENKISFEAIDTALFSVALDDYPTDTNIDVSNHNCIHA</sequence>
<reference evidence="1" key="1">
    <citation type="submission" date="2021-06" db="EMBL/GenBank/DDBJ databases">
        <authorList>
            <person name="Kallberg Y."/>
            <person name="Tangrot J."/>
            <person name="Rosling A."/>
        </authorList>
    </citation>
    <scope>NUCLEOTIDE SEQUENCE</scope>
    <source>
        <strain evidence="1">MA461A</strain>
    </source>
</reference>
<name>A0ACA9SDY4_9GLOM</name>
<dbReference type="Proteomes" id="UP000789920">
    <property type="component" value="Unassembled WGS sequence"/>
</dbReference>
<dbReference type="EMBL" id="CAJVQC010106785">
    <property type="protein sequence ID" value="CAG8833541.1"/>
    <property type="molecule type" value="Genomic_DNA"/>
</dbReference>
<evidence type="ECO:0000313" key="1">
    <source>
        <dbReference type="EMBL" id="CAG8833541.1"/>
    </source>
</evidence>
<accession>A0ACA9SDY4</accession>
<proteinExistence type="predicted"/>
<gene>
    <name evidence="1" type="ORF">RPERSI_LOCUS28864</name>
</gene>
<evidence type="ECO:0000313" key="2">
    <source>
        <dbReference type="Proteomes" id="UP000789920"/>
    </source>
</evidence>
<feature type="non-terminal residue" evidence="1">
    <location>
        <position position="1"/>
    </location>
</feature>
<protein>
    <submittedName>
        <fullName evidence="1">35060_t:CDS:1</fullName>
    </submittedName>
</protein>
<organism evidence="1 2">
    <name type="scientific">Racocetra persica</name>
    <dbReference type="NCBI Taxonomy" id="160502"/>
    <lineage>
        <taxon>Eukaryota</taxon>
        <taxon>Fungi</taxon>
        <taxon>Fungi incertae sedis</taxon>
        <taxon>Mucoromycota</taxon>
        <taxon>Glomeromycotina</taxon>
        <taxon>Glomeromycetes</taxon>
        <taxon>Diversisporales</taxon>
        <taxon>Gigasporaceae</taxon>
        <taxon>Racocetra</taxon>
    </lineage>
</organism>